<gene>
    <name evidence="10" type="primary">lysS</name>
    <name evidence="11" type="ORF">CJ014_07180</name>
</gene>
<keyword evidence="7 10" id="KW-0648">Protein biosynthesis</keyword>
<name>A0A2G9WZE8_9HYPH</name>
<keyword evidence="5 10" id="KW-0547">Nucleotide-binding</keyword>
<dbReference type="AlphaFoldDB" id="A0A2G9WZE8"/>
<feature type="binding site" evidence="10">
    <location>
        <position position="307"/>
    </location>
    <ligand>
        <name>ATP</name>
        <dbReference type="ChEBI" id="CHEBI:30616"/>
    </ligand>
</feature>
<dbReference type="SUPFAM" id="SSF52374">
    <property type="entry name" value="Nucleotidylyl transferase"/>
    <property type="match status" value="1"/>
</dbReference>
<dbReference type="InterPro" id="IPR020751">
    <property type="entry name" value="aa-tRNA-synth_I_codon-bd_sub2"/>
</dbReference>
<dbReference type="InterPro" id="IPR002904">
    <property type="entry name" value="Lys-tRNA-ligase"/>
</dbReference>
<reference evidence="11 12" key="1">
    <citation type="submission" date="2017-08" db="EMBL/GenBank/DDBJ databases">
        <title>Pleomorphomonas carboxidotrophicus sp. nov., a new mesophilic hydrogenogenic carboxidotroph.</title>
        <authorList>
            <person name="Esquivel-Elizondo S."/>
            <person name="Krajmalnik-Brown R."/>
            <person name="Maldonado J."/>
        </authorList>
    </citation>
    <scope>NUCLEOTIDE SEQUENCE [LARGE SCALE GENOMIC DNA]</scope>
    <source>
        <strain evidence="11 12">SVCO-16</strain>
    </source>
</reference>
<dbReference type="EMBL" id="NQVN01000003">
    <property type="protein sequence ID" value="PIO99692.1"/>
    <property type="molecule type" value="Genomic_DNA"/>
</dbReference>
<comment type="caution">
    <text evidence="11">The sequence shown here is derived from an EMBL/GenBank/DDBJ whole genome shotgun (WGS) entry which is preliminary data.</text>
</comment>
<dbReference type="EC" id="6.1.1.6" evidence="10"/>
<keyword evidence="12" id="KW-1185">Reference proteome</keyword>
<evidence type="ECO:0000256" key="3">
    <source>
        <dbReference type="ARBA" id="ARBA00022490"/>
    </source>
</evidence>
<dbReference type="Gene3D" id="3.40.50.620">
    <property type="entry name" value="HUPs"/>
    <property type="match status" value="2"/>
</dbReference>
<evidence type="ECO:0000256" key="8">
    <source>
        <dbReference type="ARBA" id="ARBA00023146"/>
    </source>
</evidence>
<evidence type="ECO:0000313" key="12">
    <source>
        <dbReference type="Proteomes" id="UP000231070"/>
    </source>
</evidence>
<sequence length="554" mass="61792">MATVSSTLLSDPALLAAAGRSKAWPFEEAKKIVARIEKRKDASKPVIFETGYGPSGLPHIGTFGEVARTTMVRHAFRVLTGDSVPTRLLCFSDDMDGMRKVPDNVPNPELLRANLGKALTNVPNPFDNGYPSFGHNNNAKLRQFLDTFGFDYEFMSATEEYRKGTFDETLLRMLAKYDAVMEIMLPTLREERRKTYSPFLPVHPKTEVVMQVPVEERNVEKGTIVWTDPDSGERFETLVTGGHAKCQWKPDWALRWAALGVDYEMSGKDHIDNVKTSSKICKVLGGTPPDGFNYELFLDENGEKISKSKGNGLTIDEWLTYASPDSLALYMFQKPKTAKRLFFDVIPRAVDEYFAYLDKYPTMDLDQRLTNPVWHIHSGNVPVTPMPVSFSMLLNLVSASHAHDKSALWAYIGRHTPGVTPETHPKLDELCGYALAYYQDRVKPFVTFRTPDDEERQALAKLRDALDALPVTTAGEAIQDTVLAVGRSFPRFQDPSKKSPDGGPGVSLEWFATLYQVLLGQEKGPRFGSFVELYGLKETVAMIDAALAGTLGQA</sequence>
<dbReference type="OrthoDB" id="9803151at2"/>
<keyword evidence="4 10" id="KW-0436">Ligase</keyword>
<keyword evidence="3 10" id="KW-0963">Cytoplasm</keyword>
<keyword evidence="6 10" id="KW-0067">ATP-binding</keyword>
<dbReference type="Gene3D" id="1.10.10.350">
    <property type="match status" value="1"/>
</dbReference>
<dbReference type="GO" id="GO:0000049">
    <property type="term" value="F:tRNA binding"/>
    <property type="evidence" value="ECO:0007669"/>
    <property type="project" value="InterPro"/>
</dbReference>
<comment type="catalytic activity">
    <reaction evidence="9 10">
        <text>tRNA(Lys) + L-lysine + ATP = L-lysyl-tRNA(Lys) + AMP + diphosphate</text>
        <dbReference type="Rhea" id="RHEA:20792"/>
        <dbReference type="Rhea" id="RHEA-COMP:9696"/>
        <dbReference type="Rhea" id="RHEA-COMP:9697"/>
        <dbReference type="ChEBI" id="CHEBI:30616"/>
        <dbReference type="ChEBI" id="CHEBI:32551"/>
        <dbReference type="ChEBI" id="CHEBI:33019"/>
        <dbReference type="ChEBI" id="CHEBI:78442"/>
        <dbReference type="ChEBI" id="CHEBI:78529"/>
        <dbReference type="ChEBI" id="CHEBI:456215"/>
        <dbReference type="EC" id="6.1.1.6"/>
    </reaction>
</comment>
<feature type="short sequence motif" description="'HIGH' region" evidence="10">
    <location>
        <begin position="54"/>
        <end position="62"/>
    </location>
</feature>
<dbReference type="GO" id="GO:0005524">
    <property type="term" value="F:ATP binding"/>
    <property type="evidence" value="ECO:0007669"/>
    <property type="project" value="UniProtKB-UniRule"/>
</dbReference>
<dbReference type="InterPro" id="IPR014729">
    <property type="entry name" value="Rossmann-like_a/b/a_fold"/>
</dbReference>
<proteinExistence type="inferred from homology"/>
<dbReference type="GO" id="GO:0005737">
    <property type="term" value="C:cytoplasm"/>
    <property type="evidence" value="ECO:0007669"/>
    <property type="project" value="UniProtKB-SubCell"/>
</dbReference>
<evidence type="ECO:0000256" key="6">
    <source>
        <dbReference type="ARBA" id="ARBA00022840"/>
    </source>
</evidence>
<dbReference type="HAMAP" id="MF_00177">
    <property type="entry name" value="Lys_tRNA_synth_class1"/>
    <property type="match status" value="1"/>
</dbReference>
<evidence type="ECO:0000256" key="9">
    <source>
        <dbReference type="ARBA" id="ARBA00048573"/>
    </source>
</evidence>
<dbReference type="RefSeq" id="WP_100079876.1">
    <property type="nucleotide sequence ID" value="NZ_NQVN01000003.1"/>
</dbReference>
<dbReference type="InterPro" id="IPR008925">
    <property type="entry name" value="aa_tRNA-synth_I_cd-bd_sf"/>
</dbReference>
<dbReference type="SUPFAM" id="SSF48163">
    <property type="entry name" value="An anticodon-binding domain of class I aminoacyl-tRNA synthetases"/>
    <property type="match status" value="1"/>
</dbReference>
<evidence type="ECO:0000313" key="11">
    <source>
        <dbReference type="EMBL" id="PIO99692.1"/>
    </source>
</evidence>
<evidence type="ECO:0000256" key="5">
    <source>
        <dbReference type="ARBA" id="ARBA00022741"/>
    </source>
</evidence>
<dbReference type="PANTHER" id="PTHR37940">
    <property type="entry name" value="LYSINE--TRNA LIGASE"/>
    <property type="match status" value="1"/>
</dbReference>
<evidence type="ECO:0000256" key="1">
    <source>
        <dbReference type="ARBA" id="ARBA00004496"/>
    </source>
</evidence>
<evidence type="ECO:0000256" key="7">
    <source>
        <dbReference type="ARBA" id="ARBA00022917"/>
    </source>
</evidence>
<dbReference type="PROSITE" id="PS00178">
    <property type="entry name" value="AA_TRNA_LIGASE_I"/>
    <property type="match status" value="1"/>
</dbReference>
<dbReference type="Proteomes" id="UP000231070">
    <property type="component" value="Unassembled WGS sequence"/>
</dbReference>
<dbReference type="GO" id="GO:0006430">
    <property type="term" value="P:lysyl-tRNA aminoacylation"/>
    <property type="evidence" value="ECO:0007669"/>
    <property type="project" value="UniProtKB-UniRule"/>
</dbReference>
<protein>
    <recommendedName>
        <fullName evidence="10">Lysine--tRNA ligase</fullName>
        <ecNumber evidence="10">6.1.1.6</ecNumber>
    </recommendedName>
    <alternativeName>
        <fullName evidence="10">Lysyl-tRNA synthetase</fullName>
        <shortName evidence="10">LysRS</shortName>
    </alternativeName>
</protein>
<comment type="similarity">
    <text evidence="2 10">Belongs to the class-I aminoacyl-tRNA synthetase family.</text>
</comment>
<comment type="subcellular location">
    <subcellularLocation>
        <location evidence="1 10">Cytoplasm</location>
    </subcellularLocation>
</comment>
<dbReference type="Pfam" id="PF01921">
    <property type="entry name" value="tRNA-synt_1f"/>
    <property type="match status" value="1"/>
</dbReference>
<keyword evidence="8 10" id="KW-0030">Aminoacyl-tRNA synthetase</keyword>
<dbReference type="PANTHER" id="PTHR37940:SF1">
    <property type="entry name" value="LYSINE--TRNA LIGASE"/>
    <property type="match status" value="1"/>
</dbReference>
<organism evidence="11 12">
    <name type="scientific">Pleomorphomonas carboxyditropha</name>
    <dbReference type="NCBI Taxonomy" id="2023338"/>
    <lineage>
        <taxon>Bacteria</taxon>
        <taxon>Pseudomonadati</taxon>
        <taxon>Pseudomonadota</taxon>
        <taxon>Alphaproteobacteria</taxon>
        <taxon>Hyphomicrobiales</taxon>
        <taxon>Pleomorphomonadaceae</taxon>
        <taxon>Pleomorphomonas</taxon>
    </lineage>
</organism>
<accession>A0A2G9WZE8</accession>
<feature type="short sequence motif" description="'KMSKS' region" evidence="10">
    <location>
        <begin position="304"/>
        <end position="308"/>
    </location>
</feature>
<evidence type="ECO:0000256" key="2">
    <source>
        <dbReference type="ARBA" id="ARBA00005594"/>
    </source>
</evidence>
<evidence type="ECO:0000256" key="4">
    <source>
        <dbReference type="ARBA" id="ARBA00022598"/>
    </source>
</evidence>
<dbReference type="GO" id="GO:0004824">
    <property type="term" value="F:lysine-tRNA ligase activity"/>
    <property type="evidence" value="ECO:0007669"/>
    <property type="project" value="UniProtKB-UniRule"/>
</dbReference>
<dbReference type="InterPro" id="IPR001412">
    <property type="entry name" value="aa-tRNA-synth_I_CS"/>
</dbReference>
<dbReference type="NCBIfam" id="NF001968">
    <property type="entry name" value="PRK00750.1-2"/>
    <property type="match status" value="1"/>
</dbReference>
<evidence type="ECO:0000256" key="10">
    <source>
        <dbReference type="HAMAP-Rule" id="MF_00177"/>
    </source>
</evidence>